<organism evidence="3 4">
    <name type="scientific">Phanerochaete sordida</name>
    <dbReference type="NCBI Taxonomy" id="48140"/>
    <lineage>
        <taxon>Eukaryota</taxon>
        <taxon>Fungi</taxon>
        <taxon>Dikarya</taxon>
        <taxon>Basidiomycota</taxon>
        <taxon>Agaricomycotina</taxon>
        <taxon>Agaricomycetes</taxon>
        <taxon>Polyporales</taxon>
        <taxon>Phanerochaetaceae</taxon>
        <taxon>Phanerochaete</taxon>
    </lineage>
</organism>
<evidence type="ECO:0000313" key="4">
    <source>
        <dbReference type="Proteomes" id="UP000703269"/>
    </source>
</evidence>
<dbReference type="PANTHER" id="PTHR46929">
    <property type="entry name" value="EXPRESSED PROTEIN"/>
    <property type="match status" value="1"/>
</dbReference>
<dbReference type="EMBL" id="BPQB01000078">
    <property type="protein sequence ID" value="GJE97865.1"/>
    <property type="molecule type" value="Genomic_DNA"/>
</dbReference>
<gene>
    <name evidence="3" type="ORF">PsYK624_140870</name>
</gene>
<feature type="region of interest" description="Disordered" evidence="1">
    <location>
        <begin position="139"/>
        <end position="183"/>
    </location>
</feature>
<dbReference type="Proteomes" id="UP000703269">
    <property type="component" value="Unassembled WGS sequence"/>
</dbReference>
<dbReference type="AlphaFoldDB" id="A0A9P3GM38"/>
<sequence length="325" mass="35759">MPPTRAVASWTAEDDALLADLLLEARAQGVPFTSRRDAFWEQAAARLAARGGRSRGAPKDATKCHARLVRKFKLYLADVESLRGELGVEWDADRKMLVASPERWEQLLMIHGRYKRFRDTAWPLYDKIKLLYSEAGDGQDDVVDLESPSNNSGYESNSPAFEPTPPPSTPVPRSRHSRTRNVSGTLCGLSPGSVFVERSECDALSSKPTNVSASTAALLSPSNLGSTSVQANTAPEDAIPTHKSDDRDRSFIAERRTGAIRLMEADDAYTVHEQVAIAELFEQRPAVVDFFLAISSKEARTLYIRRALSQHVHHPSARSGTCIIG</sequence>
<dbReference type="Pfam" id="PF12776">
    <property type="entry name" value="Myb_DNA-bind_3"/>
    <property type="match status" value="1"/>
</dbReference>
<keyword evidence="4" id="KW-1185">Reference proteome</keyword>
<reference evidence="3 4" key="1">
    <citation type="submission" date="2021-08" db="EMBL/GenBank/DDBJ databases">
        <title>Draft Genome Sequence of Phanerochaete sordida strain YK-624.</title>
        <authorList>
            <person name="Mori T."/>
            <person name="Dohra H."/>
            <person name="Suzuki T."/>
            <person name="Kawagishi H."/>
            <person name="Hirai H."/>
        </authorList>
    </citation>
    <scope>NUCLEOTIDE SEQUENCE [LARGE SCALE GENOMIC DNA]</scope>
    <source>
        <strain evidence="3 4">YK-624</strain>
    </source>
</reference>
<dbReference type="InterPro" id="IPR024752">
    <property type="entry name" value="Myb/SANT-like_dom"/>
</dbReference>
<name>A0A9P3GM38_9APHY</name>
<dbReference type="PANTHER" id="PTHR46929:SF3">
    <property type="entry name" value="MYB_SANT-LIKE DOMAIN-CONTAINING PROTEIN"/>
    <property type="match status" value="1"/>
</dbReference>
<evidence type="ECO:0000256" key="1">
    <source>
        <dbReference type="SAM" id="MobiDB-lite"/>
    </source>
</evidence>
<feature type="domain" description="Myb/SANT-like" evidence="2">
    <location>
        <begin position="9"/>
        <end position="106"/>
    </location>
</feature>
<feature type="compositionally biased region" description="Polar residues" evidence="1">
    <location>
        <begin position="147"/>
        <end position="159"/>
    </location>
</feature>
<evidence type="ECO:0000313" key="3">
    <source>
        <dbReference type="EMBL" id="GJE97865.1"/>
    </source>
</evidence>
<dbReference type="OrthoDB" id="3366674at2759"/>
<proteinExistence type="predicted"/>
<comment type="caution">
    <text evidence="3">The sequence shown here is derived from an EMBL/GenBank/DDBJ whole genome shotgun (WGS) entry which is preliminary data.</text>
</comment>
<protein>
    <recommendedName>
        <fullName evidence="2">Myb/SANT-like domain-containing protein</fullName>
    </recommendedName>
</protein>
<evidence type="ECO:0000259" key="2">
    <source>
        <dbReference type="Pfam" id="PF12776"/>
    </source>
</evidence>
<accession>A0A9P3GM38</accession>